<dbReference type="PANTHER" id="PTHR12080">
    <property type="entry name" value="SIGNALING LYMPHOCYTIC ACTIVATION MOLECULE"/>
    <property type="match status" value="1"/>
</dbReference>
<evidence type="ECO:0000313" key="10">
    <source>
        <dbReference type="Proteomes" id="UP000472265"/>
    </source>
</evidence>
<dbReference type="Proteomes" id="UP000472265">
    <property type="component" value="Chromosome 15"/>
</dbReference>
<keyword evidence="4" id="KW-0325">Glycoprotein</keyword>
<keyword evidence="10" id="KW-1185">Reference proteome</keyword>
<dbReference type="InterPro" id="IPR015631">
    <property type="entry name" value="CD2/SLAM_rcpt"/>
</dbReference>
<dbReference type="InterPro" id="IPR007110">
    <property type="entry name" value="Ig-like_dom"/>
</dbReference>
<dbReference type="Ensembl" id="ENSSAUT00010034287.1">
    <property type="protein sequence ID" value="ENSSAUP00010032563.1"/>
    <property type="gene ID" value="ENSSAUG00010013790.1"/>
</dbReference>
<name>A0A671W098_SPAAU</name>
<dbReference type="GeneTree" id="ENSGT00610000086518"/>
<keyword evidence="5" id="KW-0393">Immunoglobulin domain</keyword>
<protein>
    <recommendedName>
        <fullName evidence="8">Ig-like domain-containing protein</fullName>
    </recommendedName>
</protein>
<dbReference type="PROSITE" id="PS50835">
    <property type="entry name" value="IG_LIKE"/>
    <property type="match status" value="1"/>
</dbReference>
<keyword evidence="6" id="KW-0812">Transmembrane</keyword>
<evidence type="ECO:0000256" key="6">
    <source>
        <dbReference type="SAM" id="Phobius"/>
    </source>
</evidence>
<evidence type="ECO:0000256" key="4">
    <source>
        <dbReference type="ARBA" id="ARBA00023180"/>
    </source>
</evidence>
<feature type="transmembrane region" description="Helical" evidence="6">
    <location>
        <begin position="222"/>
        <end position="247"/>
    </location>
</feature>
<keyword evidence="2 7" id="KW-0732">Signal</keyword>
<evidence type="ECO:0000256" key="2">
    <source>
        <dbReference type="ARBA" id="ARBA00022729"/>
    </source>
</evidence>
<dbReference type="SUPFAM" id="SSF48726">
    <property type="entry name" value="Immunoglobulin"/>
    <property type="match status" value="1"/>
</dbReference>
<evidence type="ECO:0000313" key="9">
    <source>
        <dbReference type="Ensembl" id="ENSSAUP00010032563.1"/>
    </source>
</evidence>
<feature type="domain" description="Ig-like" evidence="8">
    <location>
        <begin position="124"/>
        <end position="213"/>
    </location>
</feature>
<evidence type="ECO:0000256" key="5">
    <source>
        <dbReference type="ARBA" id="ARBA00023319"/>
    </source>
</evidence>
<evidence type="ECO:0000259" key="8">
    <source>
        <dbReference type="PROSITE" id="PS50835"/>
    </source>
</evidence>
<dbReference type="Gene3D" id="2.60.40.10">
    <property type="entry name" value="Immunoglobulins"/>
    <property type="match status" value="2"/>
</dbReference>
<feature type="chain" id="PRO_5025688523" description="Ig-like domain-containing protein" evidence="7">
    <location>
        <begin position="24"/>
        <end position="274"/>
    </location>
</feature>
<reference evidence="9" key="1">
    <citation type="submission" date="2021-04" db="EMBL/GenBank/DDBJ databases">
        <authorList>
            <consortium name="Wellcome Sanger Institute Data Sharing"/>
        </authorList>
    </citation>
    <scope>NUCLEOTIDE SEQUENCE [LARGE SCALE GENOMIC DNA]</scope>
</reference>
<organism evidence="9 10">
    <name type="scientific">Sparus aurata</name>
    <name type="common">Gilthead sea bream</name>
    <dbReference type="NCBI Taxonomy" id="8175"/>
    <lineage>
        <taxon>Eukaryota</taxon>
        <taxon>Metazoa</taxon>
        <taxon>Chordata</taxon>
        <taxon>Craniata</taxon>
        <taxon>Vertebrata</taxon>
        <taxon>Euteleostomi</taxon>
        <taxon>Actinopterygii</taxon>
        <taxon>Neopterygii</taxon>
        <taxon>Teleostei</taxon>
        <taxon>Neoteleostei</taxon>
        <taxon>Acanthomorphata</taxon>
        <taxon>Eupercaria</taxon>
        <taxon>Spariformes</taxon>
        <taxon>Sparidae</taxon>
        <taxon>Sparus</taxon>
    </lineage>
</organism>
<evidence type="ECO:0000256" key="7">
    <source>
        <dbReference type="SAM" id="SignalP"/>
    </source>
</evidence>
<keyword evidence="6" id="KW-1133">Transmembrane helix</keyword>
<reference evidence="9" key="2">
    <citation type="submission" date="2025-08" db="UniProtKB">
        <authorList>
            <consortium name="Ensembl"/>
        </authorList>
    </citation>
    <scope>IDENTIFICATION</scope>
</reference>
<comment type="subcellular location">
    <subcellularLocation>
        <location evidence="1">Membrane</location>
    </subcellularLocation>
</comment>
<dbReference type="OMA" id="ATFSCRM"/>
<sequence>MEKQITVWISAVLLLASLNFSQAKVISTYFEVGGKLTLRPTVTETIDNILWKYNGNLLAEWVKNEVELLYYDKYKGRTTLNITSGQLEINNMVKDDVGSYTVEINNKVHGQSYDVKWITRVRKPSVVLRTLTCGPDSGSCLFTCEVKEADSLRDAEPIEYSWKMGEKAWETMTKDVNITSDQTKKESIKTVSCRISNPVSLEDSQLKENPMYTEPPPPPTPVGLIVGCTLYVLILIVAAAFGLLWIFNREVALRLTRRCGCGNDNLLSDEERGQ</sequence>
<evidence type="ECO:0000256" key="1">
    <source>
        <dbReference type="ARBA" id="ARBA00004370"/>
    </source>
</evidence>
<dbReference type="AlphaFoldDB" id="A0A671W098"/>
<dbReference type="Pfam" id="PF00047">
    <property type="entry name" value="ig"/>
    <property type="match status" value="1"/>
</dbReference>
<keyword evidence="3 6" id="KW-0472">Membrane</keyword>
<evidence type="ECO:0000256" key="3">
    <source>
        <dbReference type="ARBA" id="ARBA00023136"/>
    </source>
</evidence>
<dbReference type="InterPro" id="IPR013151">
    <property type="entry name" value="Immunoglobulin_dom"/>
</dbReference>
<dbReference type="InterPro" id="IPR013783">
    <property type="entry name" value="Ig-like_fold"/>
</dbReference>
<reference evidence="9" key="3">
    <citation type="submission" date="2025-09" db="UniProtKB">
        <authorList>
            <consortium name="Ensembl"/>
        </authorList>
    </citation>
    <scope>IDENTIFICATION</scope>
</reference>
<dbReference type="InterPro" id="IPR036179">
    <property type="entry name" value="Ig-like_dom_sf"/>
</dbReference>
<accession>A0A671W098</accession>
<dbReference type="InParanoid" id="A0A671W098"/>
<dbReference type="PANTHER" id="PTHR12080:SF125">
    <property type="entry name" value="CD48 ANTIGEN-LIKE"/>
    <property type="match status" value="1"/>
</dbReference>
<feature type="signal peptide" evidence="7">
    <location>
        <begin position="1"/>
        <end position="23"/>
    </location>
</feature>
<dbReference type="GO" id="GO:0016020">
    <property type="term" value="C:membrane"/>
    <property type="evidence" value="ECO:0007669"/>
    <property type="project" value="UniProtKB-SubCell"/>
</dbReference>
<proteinExistence type="predicted"/>